<dbReference type="SUPFAM" id="SSF55073">
    <property type="entry name" value="Nucleotide cyclase"/>
    <property type="match status" value="1"/>
</dbReference>
<protein>
    <recommendedName>
        <fullName evidence="1">diguanylate cyclase</fullName>
        <ecNumber evidence="1">2.7.7.65</ecNumber>
    </recommendedName>
</protein>
<name>A0ABU7GE07_9SPHN</name>
<dbReference type="EMBL" id="JAZDQV010000004">
    <property type="protein sequence ID" value="MEE1877236.1"/>
    <property type="molecule type" value="Genomic_DNA"/>
</dbReference>
<dbReference type="PROSITE" id="PS50887">
    <property type="entry name" value="GGDEF"/>
    <property type="match status" value="1"/>
</dbReference>
<dbReference type="InterPro" id="IPR043128">
    <property type="entry name" value="Rev_trsase/Diguanyl_cyclase"/>
</dbReference>
<dbReference type="PANTHER" id="PTHR45138">
    <property type="entry name" value="REGULATORY COMPONENTS OF SENSORY TRANSDUCTION SYSTEM"/>
    <property type="match status" value="1"/>
</dbReference>
<accession>A0ABU7GE07</accession>
<dbReference type="Pfam" id="PF00990">
    <property type="entry name" value="GGDEF"/>
    <property type="match status" value="1"/>
</dbReference>
<keyword evidence="6" id="KW-1185">Reference proteome</keyword>
<comment type="caution">
    <text evidence="5">The sequence shown here is derived from an EMBL/GenBank/DDBJ whole genome shotgun (WGS) entry which is preliminary data.</text>
</comment>
<dbReference type="Gene3D" id="3.30.70.270">
    <property type="match status" value="1"/>
</dbReference>
<dbReference type="InterPro" id="IPR000160">
    <property type="entry name" value="GGDEF_dom"/>
</dbReference>
<evidence type="ECO:0000259" key="4">
    <source>
        <dbReference type="PROSITE" id="PS50887"/>
    </source>
</evidence>
<evidence type="ECO:0000313" key="6">
    <source>
        <dbReference type="Proteomes" id="UP001343492"/>
    </source>
</evidence>
<dbReference type="InterPro" id="IPR029787">
    <property type="entry name" value="Nucleotide_cyclase"/>
</dbReference>
<keyword evidence="5" id="KW-0808">Transferase</keyword>
<dbReference type="GO" id="GO:0052621">
    <property type="term" value="F:diguanylate cyclase activity"/>
    <property type="evidence" value="ECO:0007669"/>
    <property type="project" value="UniProtKB-EC"/>
</dbReference>
<dbReference type="Proteomes" id="UP001343492">
    <property type="component" value="Unassembled WGS sequence"/>
</dbReference>
<dbReference type="PANTHER" id="PTHR45138:SF9">
    <property type="entry name" value="DIGUANYLATE CYCLASE DGCM-RELATED"/>
    <property type="match status" value="1"/>
</dbReference>
<evidence type="ECO:0000259" key="3">
    <source>
        <dbReference type="PROSITE" id="PS50113"/>
    </source>
</evidence>
<reference evidence="5 6" key="1">
    <citation type="submission" date="2024-01" db="EMBL/GenBank/DDBJ databases">
        <title>The genome sequence of Erythrobacteraceae sp. strain 1XM1-14.</title>
        <authorList>
            <person name="Liu Y."/>
        </authorList>
    </citation>
    <scope>NUCLEOTIDE SEQUENCE [LARGE SCALE GENOMIC DNA]</scope>
    <source>
        <strain evidence="5 6">1XM1-14</strain>
    </source>
</reference>
<proteinExistence type="predicted"/>
<dbReference type="RefSeq" id="WP_354144341.1">
    <property type="nucleotide sequence ID" value="NZ_JAZDQV010000004.1"/>
</dbReference>
<dbReference type="PROSITE" id="PS50113">
    <property type="entry name" value="PAC"/>
    <property type="match status" value="1"/>
</dbReference>
<feature type="domain" description="GGDEF" evidence="4">
    <location>
        <begin position="227"/>
        <end position="356"/>
    </location>
</feature>
<organism evidence="5 6">
    <name type="scientific">Altererythrobacter litoralis</name>
    <dbReference type="NCBI Taxonomy" id="3113904"/>
    <lineage>
        <taxon>Bacteria</taxon>
        <taxon>Pseudomonadati</taxon>
        <taxon>Pseudomonadota</taxon>
        <taxon>Alphaproteobacteria</taxon>
        <taxon>Sphingomonadales</taxon>
        <taxon>Erythrobacteraceae</taxon>
        <taxon>Altererythrobacter</taxon>
    </lineage>
</organism>
<dbReference type="InterPro" id="IPR035965">
    <property type="entry name" value="PAS-like_dom_sf"/>
</dbReference>
<dbReference type="SUPFAM" id="SSF55785">
    <property type="entry name" value="PYP-like sensor domain (PAS domain)"/>
    <property type="match status" value="1"/>
</dbReference>
<dbReference type="InterPro" id="IPR000700">
    <property type="entry name" value="PAS-assoc_C"/>
</dbReference>
<dbReference type="InterPro" id="IPR050469">
    <property type="entry name" value="Diguanylate_Cyclase"/>
</dbReference>
<dbReference type="Gene3D" id="3.30.450.20">
    <property type="entry name" value="PAS domain"/>
    <property type="match status" value="1"/>
</dbReference>
<evidence type="ECO:0000256" key="2">
    <source>
        <dbReference type="ARBA" id="ARBA00034247"/>
    </source>
</evidence>
<dbReference type="EC" id="2.7.7.65" evidence="1"/>
<evidence type="ECO:0000313" key="5">
    <source>
        <dbReference type="EMBL" id="MEE1877236.1"/>
    </source>
</evidence>
<comment type="catalytic activity">
    <reaction evidence="2">
        <text>2 GTP = 3',3'-c-di-GMP + 2 diphosphate</text>
        <dbReference type="Rhea" id="RHEA:24898"/>
        <dbReference type="ChEBI" id="CHEBI:33019"/>
        <dbReference type="ChEBI" id="CHEBI:37565"/>
        <dbReference type="ChEBI" id="CHEBI:58805"/>
        <dbReference type="EC" id="2.7.7.65"/>
    </reaction>
</comment>
<keyword evidence="5" id="KW-0548">Nucleotidyltransferase</keyword>
<dbReference type="NCBIfam" id="TIGR00254">
    <property type="entry name" value="GGDEF"/>
    <property type="match status" value="1"/>
</dbReference>
<evidence type="ECO:0000256" key="1">
    <source>
        <dbReference type="ARBA" id="ARBA00012528"/>
    </source>
</evidence>
<dbReference type="InterPro" id="IPR000014">
    <property type="entry name" value="PAS"/>
</dbReference>
<feature type="domain" description="PAC" evidence="3">
    <location>
        <begin position="129"/>
        <end position="181"/>
    </location>
</feature>
<dbReference type="CDD" id="cd01949">
    <property type="entry name" value="GGDEF"/>
    <property type="match status" value="1"/>
</dbReference>
<sequence length="356" mass="38949">MRFLGESSEALLALAGLHGALLLLCCWLWACCSRLKRESIAASKDAERINGQLDEAKRLAASAEEIAAIGLWQYSPDEGRHEWSPGLRNIFGLGQDEIFLPGDAETLLAANGVDLVSMVMARQDESKPFSLRFAIMRLDGSMRVLAVRARHIGALATRSRRVLGVVTDITEQSRREKGLAQSRDIALREARKARELANTDPLTGLANRRRVMAELDRLIVRSRQSGEPLAVIMLDIDYFKQVNDIHGHPVGDDVLRNIGQILRQQARAGDVAGRIGGEEFVWIAREADVSVARALAERLRQAVAERGAGIGAPPVTISVGLATMRNEDSGLGLFARADQALYQAKDQGRNTVRMAA</sequence>
<dbReference type="SMART" id="SM00267">
    <property type="entry name" value="GGDEF"/>
    <property type="match status" value="1"/>
</dbReference>
<gene>
    <name evidence="5" type="ORF">VRS74_06000</name>
</gene>
<dbReference type="NCBIfam" id="TIGR00229">
    <property type="entry name" value="sensory_box"/>
    <property type="match status" value="1"/>
</dbReference>